<dbReference type="EMBL" id="SPHZ02000003">
    <property type="protein sequence ID" value="KAF0927401.1"/>
    <property type="molecule type" value="Genomic_DNA"/>
</dbReference>
<comment type="caution">
    <text evidence="2">The sequence shown here is derived from an EMBL/GenBank/DDBJ whole genome shotgun (WGS) entry which is preliminary data.</text>
</comment>
<keyword evidence="3" id="KW-1185">Reference proteome</keyword>
<evidence type="ECO:0000256" key="1">
    <source>
        <dbReference type="SAM" id="MobiDB-lite"/>
    </source>
</evidence>
<gene>
    <name evidence="2" type="ORF">E2562_032487</name>
</gene>
<evidence type="ECO:0000313" key="3">
    <source>
        <dbReference type="Proteomes" id="UP000479710"/>
    </source>
</evidence>
<feature type="region of interest" description="Disordered" evidence="1">
    <location>
        <begin position="1"/>
        <end position="51"/>
    </location>
</feature>
<sequence>KQTCIPAAPGPSLSDTFDVATNSSDTSKEGGIQTLDSTSEKQIEKYLDPSG</sequence>
<evidence type="ECO:0000313" key="2">
    <source>
        <dbReference type="EMBL" id="KAF0927401.1"/>
    </source>
</evidence>
<proteinExistence type="predicted"/>
<reference evidence="2 3" key="1">
    <citation type="submission" date="2019-11" db="EMBL/GenBank/DDBJ databases">
        <title>Whole genome sequence of Oryza granulata.</title>
        <authorList>
            <person name="Li W."/>
        </authorList>
    </citation>
    <scope>NUCLEOTIDE SEQUENCE [LARGE SCALE GENOMIC DNA]</scope>
    <source>
        <strain evidence="3">cv. Menghai</strain>
        <tissue evidence="2">Leaf</tissue>
    </source>
</reference>
<dbReference type="Proteomes" id="UP000479710">
    <property type="component" value="Unassembled WGS sequence"/>
</dbReference>
<dbReference type="AlphaFoldDB" id="A0A6G1ERZ7"/>
<organism evidence="2 3">
    <name type="scientific">Oryza meyeriana var. granulata</name>
    <dbReference type="NCBI Taxonomy" id="110450"/>
    <lineage>
        <taxon>Eukaryota</taxon>
        <taxon>Viridiplantae</taxon>
        <taxon>Streptophyta</taxon>
        <taxon>Embryophyta</taxon>
        <taxon>Tracheophyta</taxon>
        <taxon>Spermatophyta</taxon>
        <taxon>Magnoliopsida</taxon>
        <taxon>Liliopsida</taxon>
        <taxon>Poales</taxon>
        <taxon>Poaceae</taxon>
        <taxon>BOP clade</taxon>
        <taxon>Oryzoideae</taxon>
        <taxon>Oryzeae</taxon>
        <taxon>Oryzinae</taxon>
        <taxon>Oryza</taxon>
        <taxon>Oryza meyeriana</taxon>
    </lineage>
</organism>
<feature type="compositionally biased region" description="Polar residues" evidence="1">
    <location>
        <begin position="13"/>
        <end position="25"/>
    </location>
</feature>
<feature type="non-terminal residue" evidence="2">
    <location>
        <position position="1"/>
    </location>
</feature>
<protein>
    <submittedName>
        <fullName evidence="2">Uncharacterized protein</fullName>
    </submittedName>
</protein>
<feature type="compositionally biased region" description="Basic and acidic residues" evidence="1">
    <location>
        <begin position="38"/>
        <end position="51"/>
    </location>
</feature>
<name>A0A6G1ERZ7_9ORYZ</name>
<accession>A0A6G1ERZ7</accession>